<evidence type="ECO:0000313" key="3">
    <source>
        <dbReference type="Proteomes" id="UP001064489"/>
    </source>
</evidence>
<dbReference type="InterPro" id="IPR054722">
    <property type="entry name" value="PolX-like_BBD"/>
</dbReference>
<dbReference type="Pfam" id="PF22936">
    <property type="entry name" value="Pol_BBD"/>
    <property type="match status" value="1"/>
</dbReference>
<dbReference type="AlphaFoldDB" id="A0AAD5NL10"/>
<evidence type="ECO:0000259" key="1">
    <source>
        <dbReference type="Pfam" id="PF22936"/>
    </source>
</evidence>
<dbReference type="EMBL" id="JAJSOW010000105">
    <property type="protein sequence ID" value="KAI9164689.1"/>
    <property type="molecule type" value="Genomic_DNA"/>
</dbReference>
<keyword evidence="3" id="KW-1185">Reference proteome</keyword>
<gene>
    <name evidence="2" type="ORF">LWI28_000326</name>
</gene>
<sequence>MDGTIMTPPLTSAKEYKQWTRCNFLVKGWILNTISPDIAQNVMYNDDASELWNKLKERFPHTNNVHLFHIDRTKSVNKTNQVSSASTMRNFSATFAHTYSTDIQWIFDAGATNHMVCSSNLMTTSIHVIDQHVQLPNHALACVTHIGTIRFSDKLILYDVLYVPSFKLNFISVTKLTQTSSCYAIFTNNLCFLQDRHSREMIGTRTKQVGLFYMDTSKLVRCCSITTDVSTNPGLWHQRLGLPSNKINGHRQGKAMLKRWYALCVRNSIGMCTKQHWCALCARNKLSVCSVGACCIRKQDWHARHNIGWLCDGQRWCAVCYG</sequence>
<comment type="caution">
    <text evidence="2">The sequence shown here is derived from an EMBL/GenBank/DDBJ whole genome shotgun (WGS) entry which is preliminary data.</text>
</comment>
<accession>A0AAD5NL10</accession>
<feature type="domain" description="Retrovirus-related Pol polyprotein from transposon TNT 1-94-like beta-barrel" evidence="1">
    <location>
        <begin position="105"/>
        <end position="178"/>
    </location>
</feature>
<protein>
    <recommendedName>
        <fullName evidence="1">Retrovirus-related Pol polyprotein from transposon TNT 1-94-like beta-barrel domain-containing protein</fullName>
    </recommendedName>
</protein>
<proteinExistence type="predicted"/>
<reference evidence="2" key="2">
    <citation type="submission" date="2023-02" db="EMBL/GenBank/DDBJ databases">
        <authorList>
            <person name="Swenson N.G."/>
            <person name="Wegrzyn J.L."/>
            <person name="Mcevoy S.L."/>
        </authorList>
    </citation>
    <scope>NUCLEOTIDE SEQUENCE</scope>
    <source>
        <strain evidence="2">91603</strain>
        <tissue evidence="2">Leaf</tissue>
    </source>
</reference>
<dbReference type="Proteomes" id="UP001064489">
    <property type="component" value="Chromosome 10"/>
</dbReference>
<evidence type="ECO:0000313" key="2">
    <source>
        <dbReference type="EMBL" id="KAI9164689.1"/>
    </source>
</evidence>
<name>A0AAD5NL10_ACENE</name>
<dbReference type="PANTHER" id="PTHR37610">
    <property type="entry name" value="CCHC-TYPE DOMAIN-CONTAINING PROTEIN"/>
    <property type="match status" value="1"/>
</dbReference>
<organism evidence="2 3">
    <name type="scientific">Acer negundo</name>
    <name type="common">Box elder</name>
    <dbReference type="NCBI Taxonomy" id="4023"/>
    <lineage>
        <taxon>Eukaryota</taxon>
        <taxon>Viridiplantae</taxon>
        <taxon>Streptophyta</taxon>
        <taxon>Embryophyta</taxon>
        <taxon>Tracheophyta</taxon>
        <taxon>Spermatophyta</taxon>
        <taxon>Magnoliopsida</taxon>
        <taxon>eudicotyledons</taxon>
        <taxon>Gunneridae</taxon>
        <taxon>Pentapetalae</taxon>
        <taxon>rosids</taxon>
        <taxon>malvids</taxon>
        <taxon>Sapindales</taxon>
        <taxon>Sapindaceae</taxon>
        <taxon>Hippocastanoideae</taxon>
        <taxon>Acereae</taxon>
        <taxon>Acer</taxon>
    </lineage>
</organism>
<dbReference type="PANTHER" id="PTHR37610:SF40">
    <property type="entry name" value="OS01G0909600 PROTEIN"/>
    <property type="match status" value="1"/>
</dbReference>
<reference evidence="2" key="1">
    <citation type="journal article" date="2022" name="Plant J.">
        <title>Strategies of tolerance reflected in two North American maple genomes.</title>
        <authorList>
            <person name="McEvoy S.L."/>
            <person name="Sezen U.U."/>
            <person name="Trouern-Trend A."/>
            <person name="McMahon S.M."/>
            <person name="Schaberg P.G."/>
            <person name="Yang J."/>
            <person name="Wegrzyn J.L."/>
            <person name="Swenson N.G."/>
        </authorList>
    </citation>
    <scope>NUCLEOTIDE SEQUENCE</scope>
    <source>
        <strain evidence="2">91603</strain>
    </source>
</reference>